<protein>
    <submittedName>
        <fullName evidence="1">Uncharacterized protein</fullName>
    </submittedName>
</protein>
<sequence>MHFSPLFLACCSWRHQKGLHFPFYRVTVFIYSNRKEAYHDYASFYSAALD</sequence>
<accession>A0A5P9XR87</accession>
<dbReference type="AlphaFoldDB" id="A0A5P9XR87"/>
<proteinExistence type="predicted"/>
<name>A0A5P9XR87_ACITH</name>
<gene>
    <name evidence="1" type="ORF">GCD22_02318</name>
</gene>
<evidence type="ECO:0000313" key="1">
    <source>
        <dbReference type="EMBL" id="QFX96531.1"/>
    </source>
</evidence>
<dbReference type="EMBL" id="CP045571">
    <property type="protein sequence ID" value="QFX96531.1"/>
    <property type="molecule type" value="Genomic_DNA"/>
</dbReference>
<organism evidence="1 2">
    <name type="scientific">Acidithiobacillus thiooxidans ATCC 19377</name>
    <dbReference type="NCBI Taxonomy" id="637390"/>
    <lineage>
        <taxon>Bacteria</taxon>
        <taxon>Pseudomonadati</taxon>
        <taxon>Pseudomonadota</taxon>
        <taxon>Acidithiobacillia</taxon>
        <taxon>Acidithiobacillales</taxon>
        <taxon>Acidithiobacillaceae</taxon>
        <taxon>Acidithiobacillus</taxon>
    </lineage>
</organism>
<reference evidence="1 2" key="1">
    <citation type="submission" date="2019-10" db="EMBL/GenBank/DDBJ databases">
        <authorList>
            <person name="Wang R."/>
        </authorList>
    </citation>
    <scope>NUCLEOTIDE SEQUENCE [LARGE SCALE GENOMIC DNA]</scope>
    <source>
        <strain evidence="1 2">ATCC 19377</strain>
    </source>
</reference>
<evidence type="ECO:0000313" key="2">
    <source>
        <dbReference type="Proteomes" id="UP000363590"/>
    </source>
</evidence>
<dbReference type="Proteomes" id="UP000363590">
    <property type="component" value="Chromosome"/>
</dbReference>
<dbReference type="KEGG" id="atx:GCD22_02318"/>